<dbReference type="InterPro" id="IPR012654">
    <property type="entry name" value="CHP02391"/>
</dbReference>
<dbReference type="AlphaFoldDB" id="A0A4P7SMF2"/>
<keyword evidence="3" id="KW-1185">Reference proteome</keyword>
<dbReference type="Pfam" id="PF09509">
    <property type="entry name" value="Hypoth_Ymh"/>
    <property type="match status" value="1"/>
</dbReference>
<dbReference type="NCBIfam" id="TIGR02391">
    <property type="entry name" value="hypoth_ymh"/>
    <property type="match status" value="1"/>
</dbReference>
<evidence type="ECO:0000313" key="2">
    <source>
        <dbReference type="EMBL" id="QCB94747.1"/>
    </source>
</evidence>
<dbReference type="OrthoDB" id="3189478at2"/>
<dbReference type="EMBL" id="CP039291">
    <property type="protein sequence ID" value="QCB94747.1"/>
    <property type="molecule type" value="Genomic_DNA"/>
</dbReference>
<organism evidence="2 3">
    <name type="scientific">Cellulomonas shaoxiangyii</name>
    <dbReference type="NCBI Taxonomy" id="2566013"/>
    <lineage>
        <taxon>Bacteria</taxon>
        <taxon>Bacillati</taxon>
        <taxon>Actinomycetota</taxon>
        <taxon>Actinomycetes</taxon>
        <taxon>Micrococcales</taxon>
        <taxon>Cellulomonadaceae</taxon>
        <taxon>Cellulomonas</taxon>
    </lineage>
</organism>
<protein>
    <submittedName>
        <fullName evidence="2">TIGR02391 family protein</fullName>
    </submittedName>
</protein>
<sequence length="274" mass="29726">MVGTASSTPVFDIAFTEAVCNVLAATDAPALSSSELTSVLRVVGIHRLDEGANKRTRLLTTLHNAQVSRGTGKTLIGFLNAAMSPARYVSEPLRWEALRGQLNAVLVLYGLRVNDEGKLARGRTAATLSEAAQLSGELLTELRHRGCHAVLLDYCSEELITQSLFHAMSEASKTIPDRIRRHTGLAGDGAALYDQALGSQNLTPLVQINPLASDSEVSEHRGFKNMLVGIHGHYRNPRAHRTRLGSTEARDDFLDAFSLFSYIHRRLDQAGVGA</sequence>
<name>A0A4P7SMF2_9CELL</name>
<evidence type="ECO:0000313" key="3">
    <source>
        <dbReference type="Proteomes" id="UP000296469"/>
    </source>
</evidence>
<dbReference type="KEGG" id="celz:E5225_15470"/>
<dbReference type="Proteomes" id="UP000296469">
    <property type="component" value="Chromosome"/>
</dbReference>
<proteinExistence type="predicted"/>
<feature type="domain" description="Conserved hypothetical protein CHP02391" evidence="1">
    <location>
        <begin position="146"/>
        <end position="267"/>
    </location>
</feature>
<gene>
    <name evidence="2" type="ORF">E5225_15470</name>
</gene>
<evidence type="ECO:0000259" key="1">
    <source>
        <dbReference type="Pfam" id="PF09509"/>
    </source>
</evidence>
<reference evidence="2 3" key="1">
    <citation type="submission" date="2019-04" db="EMBL/GenBank/DDBJ databases">
        <title>Isolation and identification of Cellulomonas shaoxiangyii sp. Nov. isolated from feces of the Tibetan antelopes (Pantholops hodgsonii) in the Qinghai-Tibet plateau of China.</title>
        <authorList>
            <person name="Tian Z."/>
        </authorList>
    </citation>
    <scope>NUCLEOTIDE SEQUENCE [LARGE SCALE GENOMIC DNA]</scope>
    <source>
        <strain evidence="2 3">Z28</strain>
    </source>
</reference>
<accession>A0A4P7SMF2</accession>